<evidence type="ECO:0000313" key="2">
    <source>
        <dbReference type="Proteomes" id="UP000233469"/>
    </source>
</evidence>
<comment type="caution">
    <text evidence="1">The sequence shown here is derived from an EMBL/GenBank/DDBJ whole genome shotgun (WGS) entry which is preliminary data.</text>
</comment>
<evidence type="ECO:0000313" key="1">
    <source>
        <dbReference type="EMBL" id="PKK57971.1"/>
    </source>
</evidence>
<sequence>MTGKTCLKSPPNTKTFPPKGLSMQVILRKVLSTALKMNLYSIGASSQMKSLAALIKQAFLLPREIAEIPEEATANAISLQDLTIASKVLHKKVLSVPPGPSIKKQVHVS</sequence>
<dbReference type="AlphaFoldDB" id="A0A2N1M8M2"/>
<proteinExistence type="predicted"/>
<dbReference type="Proteomes" id="UP000233469">
    <property type="component" value="Unassembled WGS sequence"/>
</dbReference>
<reference evidence="1 2" key="1">
    <citation type="submission" date="2016-04" db="EMBL/GenBank/DDBJ databases">
        <title>Genome analyses suggest a sexual origin of heterokaryosis in a supposedly ancient asexual fungus.</title>
        <authorList>
            <person name="Ropars J."/>
            <person name="Sedzielewska K."/>
            <person name="Noel J."/>
            <person name="Charron P."/>
            <person name="Farinelli L."/>
            <person name="Marton T."/>
            <person name="Kruger M."/>
            <person name="Pelin A."/>
            <person name="Brachmann A."/>
            <person name="Corradi N."/>
        </authorList>
    </citation>
    <scope>NUCLEOTIDE SEQUENCE [LARGE SCALE GENOMIC DNA]</scope>
    <source>
        <strain evidence="1 2">C2</strain>
    </source>
</reference>
<gene>
    <name evidence="1" type="ORF">RhiirC2_797079</name>
</gene>
<accession>A0A2N1M8M2</accession>
<protein>
    <submittedName>
        <fullName evidence="1">Uncharacterized protein</fullName>
    </submittedName>
</protein>
<reference evidence="1 2" key="2">
    <citation type="submission" date="2017-10" db="EMBL/GenBank/DDBJ databases">
        <title>Extensive intraspecific genome diversity in a model arbuscular mycorrhizal fungus.</title>
        <authorList>
            <person name="Chen E.C.H."/>
            <person name="Morin E."/>
            <person name="Baudet D."/>
            <person name="Noel J."/>
            <person name="Ndikumana S."/>
            <person name="Charron P."/>
            <person name="St-Onge C."/>
            <person name="Giorgi J."/>
            <person name="Grigoriev I.V."/>
            <person name="Roux C."/>
            <person name="Martin F.M."/>
            <person name="Corradi N."/>
        </authorList>
    </citation>
    <scope>NUCLEOTIDE SEQUENCE [LARGE SCALE GENOMIC DNA]</scope>
    <source>
        <strain evidence="1 2">C2</strain>
    </source>
</reference>
<dbReference type="EMBL" id="LLXL01003932">
    <property type="protein sequence ID" value="PKK57971.1"/>
    <property type="molecule type" value="Genomic_DNA"/>
</dbReference>
<organism evidence="1 2">
    <name type="scientific">Rhizophagus irregularis</name>
    <dbReference type="NCBI Taxonomy" id="588596"/>
    <lineage>
        <taxon>Eukaryota</taxon>
        <taxon>Fungi</taxon>
        <taxon>Fungi incertae sedis</taxon>
        <taxon>Mucoromycota</taxon>
        <taxon>Glomeromycotina</taxon>
        <taxon>Glomeromycetes</taxon>
        <taxon>Glomerales</taxon>
        <taxon>Glomeraceae</taxon>
        <taxon>Rhizophagus</taxon>
    </lineage>
</organism>
<name>A0A2N1M8M2_9GLOM</name>